<organism evidence="1 2">
    <name type="scientific">Knipowitschia caucasica</name>
    <name type="common">Caucasian dwarf goby</name>
    <name type="synonym">Pomatoschistus caucasicus</name>
    <dbReference type="NCBI Taxonomy" id="637954"/>
    <lineage>
        <taxon>Eukaryota</taxon>
        <taxon>Metazoa</taxon>
        <taxon>Chordata</taxon>
        <taxon>Craniata</taxon>
        <taxon>Vertebrata</taxon>
        <taxon>Euteleostomi</taxon>
        <taxon>Actinopterygii</taxon>
        <taxon>Neopterygii</taxon>
        <taxon>Teleostei</taxon>
        <taxon>Neoteleostei</taxon>
        <taxon>Acanthomorphata</taxon>
        <taxon>Gobiaria</taxon>
        <taxon>Gobiiformes</taxon>
        <taxon>Gobioidei</taxon>
        <taxon>Gobiidae</taxon>
        <taxon>Gobiinae</taxon>
        <taxon>Knipowitschia</taxon>
    </lineage>
</organism>
<accession>A0AAV2MK44</accession>
<name>A0AAV2MK44_KNICA</name>
<protein>
    <submittedName>
        <fullName evidence="1">Uncharacterized protein</fullName>
    </submittedName>
</protein>
<evidence type="ECO:0000313" key="2">
    <source>
        <dbReference type="Proteomes" id="UP001497482"/>
    </source>
</evidence>
<evidence type="ECO:0000313" key="1">
    <source>
        <dbReference type="EMBL" id="CAL1613814.1"/>
    </source>
</evidence>
<dbReference type="Proteomes" id="UP001497482">
    <property type="component" value="Chromosome 8"/>
</dbReference>
<proteinExistence type="predicted"/>
<keyword evidence="2" id="KW-1185">Reference proteome</keyword>
<reference evidence="1 2" key="1">
    <citation type="submission" date="2024-04" db="EMBL/GenBank/DDBJ databases">
        <authorList>
            <person name="Waldvogel A.-M."/>
            <person name="Schoenle A."/>
        </authorList>
    </citation>
    <scope>NUCLEOTIDE SEQUENCE [LARGE SCALE GENOMIC DNA]</scope>
</reference>
<gene>
    <name evidence="1" type="ORF">KC01_LOCUS39957</name>
</gene>
<sequence length="77" mass="8416">MSYVHIPPISPGTRTNQAKCCPPLEPLNICPAEEAPGYLLSPYHYPPVVHSWKKAILSPVCHSSLHIPNTAVPGNYN</sequence>
<dbReference type="EMBL" id="OZ035830">
    <property type="protein sequence ID" value="CAL1613814.1"/>
    <property type="molecule type" value="Genomic_DNA"/>
</dbReference>
<dbReference type="AlphaFoldDB" id="A0AAV2MK44"/>